<dbReference type="Gramene" id="ONK74131">
    <property type="protein sequence ID" value="ONK74131"/>
    <property type="gene ID" value="A4U43_C03F3090"/>
</dbReference>
<dbReference type="AlphaFoldDB" id="A0A5P1FBX0"/>
<proteinExistence type="predicted"/>
<reference evidence="2" key="1">
    <citation type="journal article" date="2017" name="Nat. Commun.">
        <title>The asparagus genome sheds light on the origin and evolution of a young Y chromosome.</title>
        <authorList>
            <person name="Harkess A."/>
            <person name="Zhou J."/>
            <person name="Xu C."/>
            <person name="Bowers J.E."/>
            <person name="Van der Hulst R."/>
            <person name="Ayyampalayam S."/>
            <person name="Mercati F."/>
            <person name="Riccardi P."/>
            <person name="McKain M.R."/>
            <person name="Kakrana A."/>
            <person name="Tang H."/>
            <person name="Ray J."/>
            <person name="Groenendijk J."/>
            <person name="Arikit S."/>
            <person name="Mathioni S.M."/>
            <person name="Nakano M."/>
            <person name="Shan H."/>
            <person name="Telgmann-Rauber A."/>
            <person name="Kanno A."/>
            <person name="Yue Z."/>
            <person name="Chen H."/>
            <person name="Li W."/>
            <person name="Chen Y."/>
            <person name="Xu X."/>
            <person name="Zhang Y."/>
            <person name="Luo S."/>
            <person name="Chen H."/>
            <person name="Gao J."/>
            <person name="Mao Z."/>
            <person name="Pires J.C."/>
            <person name="Luo M."/>
            <person name="Kudrna D."/>
            <person name="Wing R.A."/>
            <person name="Meyers B.C."/>
            <person name="Yi K."/>
            <person name="Kong H."/>
            <person name="Lavrijsen P."/>
            <person name="Sunseri F."/>
            <person name="Falavigna A."/>
            <person name="Ye Y."/>
            <person name="Leebens-Mack J.H."/>
            <person name="Chen G."/>
        </authorList>
    </citation>
    <scope>NUCLEOTIDE SEQUENCE [LARGE SCALE GENOMIC DNA]</scope>
    <source>
        <strain evidence="2">cv. DH0086</strain>
    </source>
</reference>
<accession>A0A5P1FBX0</accession>
<keyword evidence="2" id="KW-1185">Reference proteome</keyword>
<dbReference type="Proteomes" id="UP000243459">
    <property type="component" value="Chromosome 3"/>
</dbReference>
<name>A0A5P1FBX0_ASPOF</name>
<evidence type="ECO:0000313" key="2">
    <source>
        <dbReference type="Proteomes" id="UP000243459"/>
    </source>
</evidence>
<gene>
    <name evidence="1" type="ORF">A4U43_C03F3090</name>
</gene>
<dbReference type="EMBL" id="CM007383">
    <property type="protein sequence ID" value="ONK74131.1"/>
    <property type="molecule type" value="Genomic_DNA"/>
</dbReference>
<protein>
    <submittedName>
        <fullName evidence="1">Uncharacterized protein</fullName>
    </submittedName>
</protein>
<evidence type="ECO:0000313" key="1">
    <source>
        <dbReference type="EMBL" id="ONK74131.1"/>
    </source>
</evidence>
<organism evidence="1 2">
    <name type="scientific">Asparagus officinalis</name>
    <name type="common">Garden asparagus</name>
    <dbReference type="NCBI Taxonomy" id="4686"/>
    <lineage>
        <taxon>Eukaryota</taxon>
        <taxon>Viridiplantae</taxon>
        <taxon>Streptophyta</taxon>
        <taxon>Embryophyta</taxon>
        <taxon>Tracheophyta</taxon>
        <taxon>Spermatophyta</taxon>
        <taxon>Magnoliopsida</taxon>
        <taxon>Liliopsida</taxon>
        <taxon>Asparagales</taxon>
        <taxon>Asparagaceae</taxon>
        <taxon>Asparagoideae</taxon>
        <taxon>Asparagus</taxon>
    </lineage>
</organism>
<sequence length="161" mass="17413">MVIVHGASVDDDVSISPVPALVAREEPLSPKPSRDEGPSMAATALSESEVSSTGVEVVPTDVPTTTTMVAKATTAEAQTCLETAQHQEELELNLAELTKKWDSQVVELQAETERLSVIRSQVIPINPRALKEQAQKGAHEVRDTRVAECVAQIHTFYQLSL</sequence>